<comment type="caution">
    <text evidence="2">The sequence shown here is derived from an EMBL/GenBank/DDBJ whole genome shotgun (WGS) entry which is preliminary data.</text>
</comment>
<feature type="coiled-coil region" evidence="1">
    <location>
        <begin position="3"/>
        <end position="30"/>
    </location>
</feature>
<keyword evidence="3" id="KW-1185">Reference proteome</keyword>
<name>A0AAP1WHA9_9FLAO</name>
<keyword evidence="1" id="KW-0175">Coiled coil</keyword>
<protein>
    <recommendedName>
        <fullName evidence="4">Ribbon-helix-helix protein CopG domain-containing protein</fullName>
    </recommendedName>
</protein>
<evidence type="ECO:0000313" key="2">
    <source>
        <dbReference type="EMBL" id="MBE7696175.1"/>
    </source>
</evidence>
<gene>
    <name evidence="2" type="ORF">F7645_12165</name>
</gene>
<sequence>MDNNNWLDDVENWKNETEKNEQEKKRISRLREIGKLGGRPIKTNSRNKQVNVRFTEKEFLNIKEKAEKLNISVSEFIRNSALNKKLPNLEIDKTLTTYALNFSRIKNIFKSEKVQEKKFIEIEKELNVVIKLIKNYLSL</sequence>
<evidence type="ECO:0008006" key="4">
    <source>
        <dbReference type="Google" id="ProtNLM"/>
    </source>
</evidence>
<dbReference type="AlphaFoldDB" id="A0AAP1WHA9"/>
<accession>A0AAP1WHA9</accession>
<proteinExistence type="predicted"/>
<dbReference type="EMBL" id="WXXV01000026">
    <property type="protein sequence ID" value="MBE7696175.1"/>
    <property type="molecule type" value="Genomic_DNA"/>
</dbReference>
<dbReference type="RefSeq" id="WP_101955403.1">
    <property type="nucleotide sequence ID" value="NZ_JAJHTL010000028.1"/>
</dbReference>
<organism evidence="2 3">
    <name type="scientific">Tenacibaculum finnmarkense genomovar finnmarkense</name>
    <dbReference type="NCBI Taxonomy" id="1458503"/>
    <lineage>
        <taxon>Bacteria</taxon>
        <taxon>Pseudomonadati</taxon>
        <taxon>Bacteroidota</taxon>
        <taxon>Flavobacteriia</taxon>
        <taxon>Flavobacteriales</taxon>
        <taxon>Flavobacteriaceae</taxon>
        <taxon>Tenacibaculum</taxon>
        <taxon>Tenacibaculum finnmarkense</taxon>
    </lineage>
</organism>
<evidence type="ECO:0000256" key="1">
    <source>
        <dbReference type="SAM" id="Coils"/>
    </source>
</evidence>
<dbReference type="Proteomes" id="UP000806077">
    <property type="component" value="Unassembled WGS sequence"/>
</dbReference>
<dbReference type="InterPro" id="IPR053842">
    <property type="entry name" value="NikA-like"/>
</dbReference>
<evidence type="ECO:0000313" key="3">
    <source>
        <dbReference type="Proteomes" id="UP000806077"/>
    </source>
</evidence>
<dbReference type="Pfam" id="PF21983">
    <property type="entry name" value="NikA-like"/>
    <property type="match status" value="1"/>
</dbReference>
<reference evidence="2 3" key="1">
    <citation type="journal article" date="2020" name="Int. J. Syst. Evol. Microbiol.">
        <title>Tenacibaculum piscium sp. nov., isolated from skin ulcers of sea-farmed fish, and description of Tenacibaculum finnmarkense sp. nov. with subdivision into genomovars finnmarkense and ulcerans.</title>
        <authorList>
            <person name="Olsen A.B."/>
            <person name="Spilsberg B."/>
            <person name="Nilsen H.K."/>
            <person name="Lagesen K."/>
            <person name="Gulla S."/>
            <person name="Avendano-Herrera R."/>
            <person name="Irgang R."/>
            <person name="Duchaud E."/>
            <person name="Colquhoun D.J."/>
        </authorList>
    </citation>
    <scope>NUCLEOTIDE SEQUENCE [LARGE SCALE GENOMIC DNA]</scope>
    <source>
        <strain evidence="2 3">TNO037</strain>
    </source>
</reference>